<evidence type="ECO:0000313" key="2">
    <source>
        <dbReference type="EMBL" id="MBB5873657.1"/>
    </source>
</evidence>
<gene>
    <name evidence="2" type="ORF">F4553_007091</name>
</gene>
<dbReference type="SMART" id="SM00530">
    <property type="entry name" value="HTH_XRE"/>
    <property type="match status" value="1"/>
</dbReference>
<organism evidence="2 3">
    <name type="scientific">Allocatelliglobosispora scoriae</name>
    <dbReference type="NCBI Taxonomy" id="643052"/>
    <lineage>
        <taxon>Bacteria</taxon>
        <taxon>Bacillati</taxon>
        <taxon>Actinomycetota</taxon>
        <taxon>Actinomycetes</taxon>
        <taxon>Micromonosporales</taxon>
        <taxon>Micromonosporaceae</taxon>
        <taxon>Allocatelliglobosispora</taxon>
    </lineage>
</organism>
<dbReference type="InterPro" id="IPR001387">
    <property type="entry name" value="Cro/C1-type_HTH"/>
</dbReference>
<feature type="domain" description="HTH cro/C1-type" evidence="1">
    <location>
        <begin position="19"/>
        <end position="73"/>
    </location>
</feature>
<dbReference type="AlphaFoldDB" id="A0A841BX00"/>
<dbReference type="InterPro" id="IPR010982">
    <property type="entry name" value="Lambda_DNA-bd_dom_sf"/>
</dbReference>
<proteinExistence type="predicted"/>
<dbReference type="Proteomes" id="UP000587527">
    <property type="component" value="Unassembled WGS sequence"/>
</dbReference>
<dbReference type="SUPFAM" id="SSF47413">
    <property type="entry name" value="lambda repressor-like DNA-binding domains"/>
    <property type="match status" value="1"/>
</dbReference>
<evidence type="ECO:0000259" key="1">
    <source>
        <dbReference type="PROSITE" id="PS50943"/>
    </source>
</evidence>
<name>A0A841BX00_9ACTN</name>
<dbReference type="GO" id="GO:0003677">
    <property type="term" value="F:DNA binding"/>
    <property type="evidence" value="ECO:0007669"/>
    <property type="project" value="InterPro"/>
</dbReference>
<keyword evidence="3" id="KW-1185">Reference proteome</keyword>
<protein>
    <submittedName>
        <fullName evidence="2">Transcriptional regulator with XRE-family HTH domain</fullName>
    </submittedName>
</protein>
<dbReference type="CDD" id="cd00093">
    <property type="entry name" value="HTH_XRE"/>
    <property type="match status" value="1"/>
</dbReference>
<dbReference type="PROSITE" id="PS50943">
    <property type="entry name" value="HTH_CROC1"/>
    <property type="match status" value="1"/>
</dbReference>
<evidence type="ECO:0000313" key="3">
    <source>
        <dbReference type="Proteomes" id="UP000587527"/>
    </source>
</evidence>
<sequence length="416" mass="45117">MSAFAESESVEPLEFGASLRTLRVQHGWSLRELSSRIRFHHGYIGRVEQGHKFPDRQFAELADRALDAHGALIGTWRGDADRREEAARTGRLLAASTRDSLRLISAAEQLIENGDLDRQVRRLAVAYLGSPPGPILVAAVELRGEALRRLQQHQYRPHELADLYLTIGRLQGILAYSALDLGDAESAMTHARAALACSERAGDAELGAWVRGTQSLIARFQGDYPQAEAHILSVSAFHGPGTGALRLLCGYAQCRSHFADSTATIRALDQAAEGREHLSTTDSMAGIFEFSQAKQLYYGGSSLIWLDGGTDAERAAREARAAIAIWEMEPPEARSLDDEALAHLYEATALLQLRDLDAAAAAIRPVLDLPAERQISWIGKRLSRFAAMLHSGGFASSPGAADLVDEIHAFAPAAGP</sequence>
<accession>A0A841BX00</accession>
<reference evidence="2 3" key="1">
    <citation type="submission" date="2020-08" db="EMBL/GenBank/DDBJ databases">
        <title>Sequencing the genomes of 1000 actinobacteria strains.</title>
        <authorList>
            <person name="Klenk H.-P."/>
        </authorList>
    </citation>
    <scope>NUCLEOTIDE SEQUENCE [LARGE SCALE GENOMIC DNA]</scope>
    <source>
        <strain evidence="2 3">DSM 45362</strain>
    </source>
</reference>
<comment type="caution">
    <text evidence="2">The sequence shown here is derived from an EMBL/GenBank/DDBJ whole genome shotgun (WGS) entry which is preliminary data.</text>
</comment>
<dbReference type="Gene3D" id="1.10.260.40">
    <property type="entry name" value="lambda repressor-like DNA-binding domains"/>
    <property type="match status" value="1"/>
</dbReference>
<dbReference type="RefSeq" id="WP_184845141.1">
    <property type="nucleotide sequence ID" value="NZ_JACHMN010000003.1"/>
</dbReference>
<dbReference type="Pfam" id="PF13560">
    <property type="entry name" value="HTH_31"/>
    <property type="match status" value="1"/>
</dbReference>
<dbReference type="EMBL" id="JACHMN010000003">
    <property type="protein sequence ID" value="MBB5873657.1"/>
    <property type="molecule type" value="Genomic_DNA"/>
</dbReference>